<dbReference type="InterPro" id="IPR013149">
    <property type="entry name" value="ADH-like_C"/>
</dbReference>
<organism evidence="3 4">
    <name type="scientific">Candidatus Litorirhabdus singularis</name>
    <dbReference type="NCBI Taxonomy" id="2518993"/>
    <lineage>
        <taxon>Bacteria</taxon>
        <taxon>Pseudomonadati</taxon>
        <taxon>Pseudomonadota</taxon>
        <taxon>Gammaproteobacteria</taxon>
        <taxon>Cellvibrionales</taxon>
        <taxon>Halieaceae</taxon>
        <taxon>Candidatus Litorirhabdus</taxon>
    </lineage>
</organism>
<dbReference type="Proteomes" id="UP001143362">
    <property type="component" value="Unassembled WGS sequence"/>
</dbReference>
<keyword evidence="4" id="KW-1185">Reference proteome</keyword>
<reference evidence="3" key="1">
    <citation type="submission" date="2019-02" db="EMBL/GenBank/DDBJ databases">
        <authorList>
            <person name="Li S.-H."/>
        </authorList>
    </citation>
    <scope>NUCLEOTIDE SEQUENCE</scope>
    <source>
        <strain evidence="3">IMCC14734</strain>
    </source>
</reference>
<dbReference type="RefSeq" id="WP_279244488.1">
    <property type="nucleotide sequence ID" value="NZ_SHNN01000001.1"/>
</dbReference>
<feature type="domain" description="Enoyl reductase (ER)" evidence="2">
    <location>
        <begin position="19"/>
        <end position="330"/>
    </location>
</feature>
<name>A0ABT3TDY6_9GAMM</name>
<dbReference type="Gene3D" id="3.40.50.720">
    <property type="entry name" value="NAD(P)-binding Rossmann-like Domain"/>
    <property type="match status" value="1"/>
</dbReference>
<dbReference type="SUPFAM" id="SSF51735">
    <property type="entry name" value="NAD(P)-binding Rossmann-fold domains"/>
    <property type="match status" value="1"/>
</dbReference>
<gene>
    <name evidence="3" type="ORF">EYC98_06435</name>
</gene>
<accession>A0ABT3TDY6</accession>
<dbReference type="InterPro" id="IPR045010">
    <property type="entry name" value="MDR_fam"/>
</dbReference>
<evidence type="ECO:0000259" key="2">
    <source>
        <dbReference type="SMART" id="SM00829"/>
    </source>
</evidence>
<dbReference type="Gene3D" id="3.90.180.10">
    <property type="entry name" value="Medium-chain alcohol dehydrogenases, catalytic domain"/>
    <property type="match status" value="1"/>
</dbReference>
<proteinExistence type="predicted"/>
<sequence length="332" mass="35155">MQLVNQKVVLARRPQGMPTAEDFEFVEEPVAEPEPGQVVIEVDHLGIDAFIATTLDHDGHHGQNALQSAIIALGTGRIVASLNDDFAVDDWVFGGMGAQRYNVCGTEMLRKLDPNLAPPRSYLGVLGMTTGLTAYAGMLLVGQVKEGDTVAVSAAAGAVGTVACQLAKVRGANVIGIAGGPQKCEFLESIGCSGTIDYKNSDVASELKRLAPDGLNVFFDNVGGSILDAALDNLAMEARVVICGAISQYAHMAAVEGPSLYLRLAERNSSMRGFTVDHFTSQFPKMEADLAGWSAEGKVNLPEHIEQGLERFPDALGMLYSGGHTGKLLLKP</sequence>
<dbReference type="InterPro" id="IPR041694">
    <property type="entry name" value="ADH_N_2"/>
</dbReference>
<dbReference type="Pfam" id="PF00107">
    <property type="entry name" value="ADH_zinc_N"/>
    <property type="match status" value="1"/>
</dbReference>
<dbReference type="PANTHER" id="PTHR43205">
    <property type="entry name" value="PROSTAGLANDIN REDUCTASE"/>
    <property type="match status" value="1"/>
</dbReference>
<protein>
    <submittedName>
        <fullName evidence="3">NADP-dependent oxidoreductase</fullName>
    </submittedName>
</protein>
<dbReference type="CDD" id="cd05288">
    <property type="entry name" value="PGDH"/>
    <property type="match status" value="1"/>
</dbReference>
<dbReference type="PANTHER" id="PTHR43205:SF7">
    <property type="entry name" value="PROSTAGLANDIN REDUCTASE 1"/>
    <property type="match status" value="1"/>
</dbReference>
<dbReference type="InterPro" id="IPR036291">
    <property type="entry name" value="NAD(P)-bd_dom_sf"/>
</dbReference>
<dbReference type="InterPro" id="IPR011032">
    <property type="entry name" value="GroES-like_sf"/>
</dbReference>
<dbReference type="EMBL" id="SHNN01000001">
    <property type="protein sequence ID" value="MCX2980511.1"/>
    <property type="molecule type" value="Genomic_DNA"/>
</dbReference>
<dbReference type="Pfam" id="PF16884">
    <property type="entry name" value="ADH_N_2"/>
    <property type="match status" value="1"/>
</dbReference>
<dbReference type="SMART" id="SM00829">
    <property type="entry name" value="PKS_ER"/>
    <property type="match status" value="1"/>
</dbReference>
<evidence type="ECO:0000313" key="3">
    <source>
        <dbReference type="EMBL" id="MCX2980511.1"/>
    </source>
</evidence>
<comment type="caution">
    <text evidence="3">The sequence shown here is derived from an EMBL/GenBank/DDBJ whole genome shotgun (WGS) entry which is preliminary data.</text>
</comment>
<keyword evidence="1" id="KW-0560">Oxidoreductase</keyword>
<evidence type="ECO:0000313" key="4">
    <source>
        <dbReference type="Proteomes" id="UP001143362"/>
    </source>
</evidence>
<dbReference type="SUPFAM" id="SSF50129">
    <property type="entry name" value="GroES-like"/>
    <property type="match status" value="1"/>
</dbReference>
<evidence type="ECO:0000256" key="1">
    <source>
        <dbReference type="ARBA" id="ARBA00023002"/>
    </source>
</evidence>
<dbReference type="InterPro" id="IPR020843">
    <property type="entry name" value="ER"/>
</dbReference>